<keyword evidence="2" id="KW-1185">Reference proteome</keyword>
<reference evidence="1 2" key="1">
    <citation type="journal article" date="2021" name="Elife">
        <title>Chloroplast acquisition without the gene transfer in kleptoplastic sea slugs, Plakobranchus ocellatus.</title>
        <authorList>
            <person name="Maeda T."/>
            <person name="Takahashi S."/>
            <person name="Yoshida T."/>
            <person name="Shimamura S."/>
            <person name="Takaki Y."/>
            <person name="Nagai Y."/>
            <person name="Toyoda A."/>
            <person name="Suzuki Y."/>
            <person name="Arimoto A."/>
            <person name="Ishii H."/>
            <person name="Satoh N."/>
            <person name="Nishiyama T."/>
            <person name="Hasebe M."/>
            <person name="Maruyama T."/>
            <person name="Minagawa J."/>
            <person name="Obokata J."/>
            <person name="Shigenobu S."/>
        </authorList>
    </citation>
    <scope>NUCLEOTIDE SEQUENCE [LARGE SCALE GENOMIC DNA]</scope>
</reference>
<dbReference type="Proteomes" id="UP000735302">
    <property type="component" value="Unassembled WGS sequence"/>
</dbReference>
<dbReference type="EMBL" id="BLXT01003748">
    <property type="protein sequence ID" value="GFO05435.1"/>
    <property type="molecule type" value="Genomic_DNA"/>
</dbReference>
<protein>
    <submittedName>
        <fullName evidence="1">Uncharacterized protein</fullName>
    </submittedName>
</protein>
<evidence type="ECO:0000313" key="2">
    <source>
        <dbReference type="Proteomes" id="UP000735302"/>
    </source>
</evidence>
<name>A0AAV4ADK0_9GAST</name>
<sequence>MVRAATVSGMRGHVMAPPFPLSNRAADVLQRKVISVHPPENRSCDETAQIVTTKFKSFQHELTFSILWMGRKKGKGKNDVADDNEKQDI</sequence>
<gene>
    <name evidence="1" type="ORF">PoB_003194000</name>
</gene>
<dbReference type="AlphaFoldDB" id="A0AAV4ADK0"/>
<comment type="caution">
    <text evidence="1">The sequence shown here is derived from an EMBL/GenBank/DDBJ whole genome shotgun (WGS) entry which is preliminary data.</text>
</comment>
<organism evidence="1 2">
    <name type="scientific">Plakobranchus ocellatus</name>
    <dbReference type="NCBI Taxonomy" id="259542"/>
    <lineage>
        <taxon>Eukaryota</taxon>
        <taxon>Metazoa</taxon>
        <taxon>Spiralia</taxon>
        <taxon>Lophotrochozoa</taxon>
        <taxon>Mollusca</taxon>
        <taxon>Gastropoda</taxon>
        <taxon>Heterobranchia</taxon>
        <taxon>Euthyneura</taxon>
        <taxon>Panpulmonata</taxon>
        <taxon>Sacoglossa</taxon>
        <taxon>Placobranchoidea</taxon>
        <taxon>Plakobranchidae</taxon>
        <taxon>Plakobranchus</taxon>
    </lineage>
</organism>
<proteinExistence type="predicted"/>
<accession>A0AAV4ADK0</accession>
<evidence type="ECO:0000313" key="1">
    <source>
        <dbReference type="EMBL" id="GFO05435.1"/>
    </source>
</evidence>